<dbReference type="AlphaFoldDB" id="A0A5J4U9J7"/>
<evidence type="ECO:0000256" key="1">
    <source>
        <dbReference type="SAM" id="MobiDB-lite"/>
    </source>
</evidence>
<feature type="compositionally biased region" description="Low complexity" evidence="1">
    <location>
        <begin position="168"/>
        <end position="178"/>
    </location>
</feature>
<organism evidence="2 3">
    <name type="scientific">Streblomastix strix</name>
    <dbReference type="NCBI Taxonomy" id="222440"/>
    <lineage>
        <taxon>Eukaryota</taxon>
        <taxon>Metamonada</taxon>
        <taxon>Preaxostyla</taxon>
        <taxon>Oxymonadida</taxon>
        <taxon>Streblomastigidae</taxon>
        <taxon>Streblomastix</taxon>
    </lineage>
</organism>
<comment type="caution">
    <text evidence="2">The sequence shown here is derived from an EMBL/GenBank/DDBJ whole genome shotgun (WGS) entry which is preliminary data.</text>
</comment>
<protein>
    <submittedName>
        <fullName evidence="2">Uncharacterized protein</fullName>
    </submittedName>
</protein>
<feature type="region of interest" description="Disordered" evidence="1">
    <location>
        <begin position="163"/>
        <end position="213"/>
    </location>
</feature>
<dbReference type="Proteomes" id="UP000324800">
    <property type="component" value="Unassembled WGS sequence"/>
</dbReference>
<reference evidence="2 3" key="1">
    <citation type="submission" date="2019-03" db="EMBL/GenBank/DDBJ databases">
        <title>Single cell metagenomics reveals metabolic interactions within the superorganism composed of flagellate Streblomastix strix and complex community of Bacteroidetes bacteria on its surface.</title>
        <authorList>
            <person name="Treitli S.C."/>
            <person name="Kolisko M."/>
            <person name="Husnik F."/>
            <person name="Keeling P."/>
            <person name="Hampl V."/>
        </authorList>
    </citation>
    <scope>NUCLEOTIDE SEQUENCE [LARGE SCALE GENOMIC DNA]</scope>
    <source>
        <strain evidence="2">ST1C</strain>
    </source>
</reference>
<gene>
    <name evidence="2" type="ORF">EZS28_037580</name>
</gene>
<proteinExistence type="predicted"/>
<accession>A0A5J4U9J7</accession>
<evidence type="ECO:0000313" key="2">
    <source>
        <dbReference type="EMBL" id="KAA6366894.1"/>
    </source>
</evidence>
<sequence>MFEFDNNIGYKRPRSNETRFNNYLRGPRRLTEADIGEDDSEDELCDILSNASVSKPVKRKFAQMINEGGELCPDDIYNQPYRVKYDEGNDQIMDESGELTNKTHDRKYYIQMIKKFFQEIRALLPPQTQNQQCTAIVLYNKNQQPIGPKIYTKWVTSIVEIEDHDQDQQGQNNEGNGNRMIIDKENEGPDENDQQEDQRFIRKNNTSRMDKDD</sequence>
<dbReference type="EMBL" id="SNRW01018904">
    <property type="protein sequence ID" value="KAA6366894.1"/>
    <property type="molecule type" value="Genomic_DNA"/>
</dbReference>
<evidence type="ECO:0000313" key="3">
    <source>
        <dbReference type="Proteomes" id="UP000324800"/>
    </source>
</evidence>
<name>A0A5J4U9J7_9EUKA</name>